<feature type="region of interest" description="Disordered" evidence="12">
    <location>
        <begin position="1"/>
        <end position="29"/>
    </location>
</feature>
<dbReference type="GO" id="GO:0005634">
    <property type="term" value="C:nucleus"/>
    <property type="evidence" value="ECO:0007669"/>
    <property type="project" value="UniProtKB-SubCell"/>
</dbReference>
<keyword evidence="15" id="KW-1185">Reference proteome</keyword>
<dbReference type="Gene3D" id="2.60.40.150">
    <property type="entry name" value="C2 domain"/>
    <property type="match status" value="1"/>
</dbReference>
<dbReference type="OrthoDB" id="1748153at2759"/>
<dbReference type="Proteomes" id="UP000824120">
    <property type="component" value="Chromosome 4"/>
</dbReference>
<dbReference type="Gene3D" id="3.30.530.20">
    <property type="match status" value="1"/>
</dbReference>
<dbReference type="Pfam" id="PF00168">
    <property type="entry name" value="C2"/>
    <property type="match status" value="1"/>
</dbReference>
<dbReference type="AlphaFoldDB" id="A0A9J5ZJE7"/>
<evidence type="ECO:0000256" key="2">
    <source>
        <dbReference type="ARBA" id="ARBA00004236"/>
    </source>
</evidence>
<keyword evidence="9" id="KW-0472">Membrane</keyword>
<protein>
    <recommendedName>
        <fullName evidence="13">C2 domain-containing protein</fullName>
    </recommendedName>
</protein>
<evidence type="ECO:0000256" key="12">
    <source>
        <dbReference type="SAM" id="MobiDB-lite"/>
    </source>
</evidence>
<dbReference type="PANTHER" id="PTHR45933:SF17">
    <property type="entry name" value="PROTEIN C2-DOMAIN ABA-RELATED 7-LIKE"/>
    <property type="match status" value="1"/>
</dbReference>
<keyword evidence="5" id="KW-0938">Abscisic acid signaling pathway</keyword>
<dbReference type="GO" id="GO:0005096">
    <property type="term" value="F:GTPase activator activity"/>
    <property type="evidence" value="ECO:0007669"/>
    <property type="project" value="UniProtKB-KW"/>
</dbReference>
<dbReference type="SMART" id="SM00239">
    <property type="entry name" value="C2"/>
    <property type="match status" value="1"/>
</dbReference>
<evidence type="ECO:0000256" key="11">
    <source>
        <dbReference type="ARBA" id="ARBA00024037"/>
    </source>
</evidence>
<comment type="caution">
    <text evidence="14">The sequence shown here is derived from an EMBL/GenBank/DDBJ whole genome shotgun (WGS) entry which is preliminary data.</text>
</comment>
<dbReference type="InterPro" id="IPR035892">
    <property type="entry name" value="C2_domain_sf"/>
</dbReference>
<evidence type="ECO:0000256" key="4">
    <source>
        <dbReference type="ARBA" id="ARBA00022475"/>
    </source>
</evidence>
<dbReference type="PROSITE" id="PS50004">
    <property type="entry name" value="C2"/>
    <property type="match status" value="1"/>
</dbReference>
<evidence type="ECO:0000313" key="14">
    <source>
        <dbReference type="EMBL" id="KAG5611246.1"/>
    </source>
</evidence>
<organism evidence="14 15">
    <name type="scientific">Solanum commersonii</name>
    <name type="common">Commerson's wild potato</name>
    <name type="synonym">Commerson's nightshade</name>
    <dbReference type="NCBI Taxonomy" id="4109"/>
    <lineage>
        <taxon>Eukaryota</taxon>
        <taxon>Viridiplantae</taxon>
        <taxon>Streptophyta</taxon>
        <taxon>Embryophyta</taxon>
        <taxon>Tracheophyta</taxon>
        <taxon>Spermatophyta</taxon>
        <taxon>Magnoliopsida</taxon>
        <taxon>eudicotyledons</taxon>
        <taxon>Gunneridae</taxon>
        <taxon>Pentapetalae</taxon>
        <taxon>asterids</taxon>
        <taxon>lamiids</taxon>
        <taxon>Solanales</taxon>
        <taxon>Solanaceae</taxon>
        <taxon>Solanoideae</taxon>
        <taxon>Solaneae</taxon>
        <taxon>Solanum</taxon>
    </lineage>
</organism>
<dbReference type="InterPro" id="IPR044562">
    <property type="entry name" value="CAR1-11"/>
</dbReference>
<dbReference type="InterPro" id="IPR000008">
    <property type="entry name" value="C2_dom"/>
</dbReference>
<evidence type="ECO:0000256" key="3">
    <source>
        <dbReference type="ARBA" id="ARBA00022468"/>
    </source>
</evidence>
<keyword evidence="3" id="KW-0343">GTPase activation</keyword>
<evidence type="ECO:0000256" key="1">
    <source>
        <dbReference type="ARBA" id="ARBA00004123"/>
    </source>
</evidence>
<gene>
    <name evidence="14" type="ORF">H5410_022527</name>
</gene>
<evidence type="ECO:0000313" key="15">
    <source>
        <dbReference type="Proteomes" id="UP000824120"/>
    </source>
</evidence>
<dbReference type="GO" id="GO:0009738">
    <property type="term" value="P:abscisic acid-activated signaling pathway"/>
    <property type="evidence" value="ECO:0007669"/>
    <property type="project" value="UniProtKB-KW"/>
</dbReference>
<evidence type="ECO:0000256" key="5">
    <source>
        <dbReference type="ARBA" id="ARBA00022682"/>
    </source>
</evidence>
<dbReference type="InterPro" id="IPR023393">
    <property type="entry name" value="START-like_dom_sf"/>
</dbReference>
<keyword evidence="10" id="KW-0539">Nucleus</keyword>
<evidence type="ECO:0000256" key="7">
    <source>
        <dbReference type="ARBA" id="ARBA00022837"/>
    </source>
</evidence>
<dbReference type="PANTHER" id="PTHR45933">
    <property type="entry name" value="PROTEIN C2-DOMAIN ABA-RELATED 4"/>
    <property type="match status" value="1"/>
</dbReference>
<comment type="similarity">
    <text evidence="11">Belongs to the plant CAR protein family.</text>
</comment>
<dbReference type="GO" id="GO:0008289">
    <property type="term" value="F:lipid binding"/>
    <property type="evidence" value="ECO:0007669"/>
    <property type="project" value="UniProtKB-KW"/>
</dbReference>
<keyword evidence="4" id="KW-1003">Cell membrane</keyword>
<dbReference type="GO" id="GO:0005886">
    <property type="term" value="C:plasma membrane"/>
    <property type="evidence" value="ECO:0007669"/>
    <property type="project" value="UniProtKB-SubCell"/>
</dbReference>
<proteinExistence type="inferred from homology"/>
<keyword evidence="6" id="KW-0479">Metal-binding</keyword>
<dbReference type="SUPFAM" id="SSF49562">
    <property type="entry name" value="C2 domain (Calcium/lipid-binding domain, CaLB)"/>
    <property type="match status" value="1"/>
</dbReference>
<evidence type="ECO:0000259" key="13">
    <source>
        <dbReference type="PROSITE" id="PS50004"/>
    </source>
</evidence>
<reference evidence="14 15" key="1">
    <citation type="submission" date="2020-09" db="EMBL/GenBank/DDBJ databases">
        <title>De no assembly of potato wild relative species, Solanum commersonii.</title>
        <authorList>
            <person name="Cho K."/>
        </authorList>
    </citation>
    <scope>NUCLEOTIDE SEQUENCE [LARGE SCALE GENOMIC DNA]</scope>
    <source>
        <strain evidence="14">LZ3.2</strain>
        <tissue evidence="14">Leaf</tissue>
    </source>
</reference>
<accession>A0A9J5ZJE7</accession>
<dbReference type="SUPFAM" id="SSF55961">
    <property type="entry name" value="Bet v1-like"/>
    <property type="match status" value="1"/>
</dbReference>
<keyword evidence="8" id="KW-0446">Lipid-binding</keyword>
<feature type="domain" description="C2" evidence="13">
    <location>
        <begin position="424"/>
        <end position="539"/>
    </location>
</feature>
<keyword evidence="7" id="KW-0106">Calcium</keyword>
<dbReference type="GO" id="GO:0046872">
    <property type="term" value="F:metal ion binding"/>
    <property type="evidence" value="ECO:0007669"/>
    <property type="project" value="UniProtKB-KW"/>
</dbReference>
<evidence type="ECO:0000256" key="10">
    <source>
        <dbReference type="ARBA" id="ARBA00023242"/>
    </source>
</evidence>
<evidence type="ECO:0000256" key="8">
    <source>
        <dbReference type="ARBA" id="ARBA00023121"/>
    </source>
</evidence>
<sequence length="604" mass="68735">MFVIPKPESPTLPKSEIPQPKLFPKIPKPELPTLSRPTLPYLPDIPALPKPKLFPEIPKSELPTLSRPALPHLPEILALPKPKLFPEIPISELPTLSRPELPHLLEIPALPKPKLFPEIPISELPTLSRPELPHLPKIPALPKPNYFLKSQYPSYQLYQGPNCHIYLKSQLCLSLNFQKSQNPSCQLYQSPNCPKSQHYQSLNFHHCQNLRCMSFLNLNRQLCQRKDNMGMKGKMIVSLEVKCGGHLVYDIFHTNTHHLPNISPSRIKHFEIHEGEIGKIGSVLPTLPKPELPKIPKPELPTLPKLEIPVIPKPELPTLPKLEIPQMLELVKIRVHRGINLPLKDTFHSDPYVVTMDARHLLEITLPELPKPELPHLPEIPTLSKLEFPEIPKPELPTLPKPELPKIPKPELPTLPKLEIPVIPKPELPTLPKLEIPQMLELVKIRVHRGINLPLKDTFHSDPYVVTMGDQKVKTSCKKNNCNPVRDDELTLALKNPNVQIVLTVYDKDTFSKDDKIGKEKIDIKPYLKALEMSYHQDLPNGVKVDKVQPNRDNCLAKESCIIWENGKLIQDMTLMLQNVECGEVKLQIEVIPKMLSEDAFYFA</sequence>
<evidence type="ECO:0000256" key="6">
    <source>
        <dbReference type="ARBA" id="ARBA00022723"/>
    </source>
</evidence>
<name>A0A9J5ZJE7_SOLCO</name>
<evidence type="ECO:0000256" key="9">
    <source>
        <dbReference type="ARBA" id="ARBA00023136"/>
    </source>
</evidence>
<dbReference type="EMBL" id="JACXVP010000004">
    <property type="protein sequence ID" value="KAG5611246.1"/>
    <property type="molecule type" value="Genomic_DNA"/>
</dbReference>
<comment type="subcellular location">
    <subcellularLocation>
        <location evidence="2">Cell membrane</location>
    </subcellularLocation>
    <subcellularLocation>
        <location evidence="1">Nucleus</location>
    </subcellularLocation>
</comment>